<dbReference type="PANTHER" id="PTHR30258">
    <property type="entry name" value="TYPE II SECRETION SYSTEM PROTEIN GSPE-RELATED"/>
    <property type="match status" value="1"/>
</dbReference>
<dbReference type="InterPro" id="IPR007831">
    <property type="entry name" value="T2SS_GspE_N"/>
</dbReference>
<feature type="domain" description="Bacterial type II secretion system protein E" evidence="4">
    <location>
        <begin position="416"/>
        <end position="430"/>
    </location>
</feature>
<evidence type="ECO:0000259" key="4">
    <source>
        <dbReference type="PROSITE" id="PS00662"/>
    </source>
</evidence>
<dbReference type="SMART" id="SM00382">
    <property type="entry name" value="AAA"/>
    <property type="match status" value="1"/>
</dbReference>
<dbReference type="Gene3D" id="3.40.50.300">
    <property type="entry name" value="P-loop containing nucleotide triphosphate hydrolases"/>
    <property type="match status" value="1"/>
</dbReference>
<dbReference type="CDD" id="cd01129">
    <property type="entry name" value="PulE-GspE-like"/>
    <property type="match status" value="1"/>
</dbReference>
<proteinExistence type="inferred from homology"/>
<dbReference type="SUPFAM" id="SSF160246">
    <property type="entry name" value="EspE N-terminal domain-like"/>
    <property type="match status" value="1"/>
</dbReference>
<evidence type="ECO:0000256" key="3">
    <source>
        <dbReference type="ARBA" id="ARBA00022840"/>
    </source>
</evidence>
<dbReference type="EMBL" id="FWXY01000002">
    <property type="protein sequence ID" value="SMC47704.1"/>
    <property type="molecule type" value="Genomic_DNA"/>
</dbReference>
<sequence>MKPSKEIAKILFNSKLLSGKQINAALKNEPDIRKALRKQQQATSKENSSSTILPPIYFMDVLLALKLKKQDDSGLELDEDLLYETLAAGWQLPYKKIDPLTLDLNVVTQTIPHSFALRHLVLPLKIEGKTIHVATPNPFNHEAMGDIERVSGFKASPVVSPKTDVMHLISECFGFRKSITAAETQFSQKSKGELGNLEQLVHLKSSNELPATDQHIVNAVDHLFSYALEQRASDIHIEPKRKKSLVRMRIDGVLHTVYTLPGRVHNAIISRIKTLSGLNMAEKRRPQDGRIKTKKDKIEVEIRVSTIPVAFGEKAVLRLMDPEVLFQDLPKLGFSREDLEKYNNIITLPHGIILVTGPTGSGKSTTLYSTLKQLSTPAVNITTIEDPIEMIHEDFNQIAVQPAIDVTFSTILKNILRQDPDIIMVGEIRDLDTAQNAVQAALTGHLVLSTLHTNDAVSSLTRLLDLGIPPFLVQSSLVGIIAQRLVRRICPHCRESFEMDEQELFDMGIQLPVTRNQSVSPTDDRQGQSFKKHLFSQEPGAMDLNNLAPRDSLKTGPKRNKITLHRGKGCIKCRHTGYRGRSAIFEVLPYSDALKKMTAGDVNVSSLRKRAGHEGLKTLREDAVLKMLNGETTFEEVLRVTWQGDG</sequence>
<evidence type="ECO:0000313" key="6">
    <source>
        <dbReference type="Proteomes" id="UP000192418"/>
    </source>
</evidence>
<dbReference type="STRING" id="1121400.SAMN02746065_102292"/>
<dbReference type="InterPro" id="IPR037257">
    <property type="entry name" value="T2SS_E_N_sf"/>
</dbReference>
<keyword evidence="2" id="KW-0547">Nucleotide-binding</keyword>
<dbReference type="GO" id="GO:0005524">
    <property type="term" value="F:ATP binding"/>
    <property type="evidence" value="ECO:0007669"/>
    <property type="project" value="UniProtKB-KW"/>
</dbReference>
<dbReference type="InterPro" id="IPR001482">
    <property type="entry name" value="T2SS/T4SS_dom"/>
</dbReference>
<dbReference type="GO" id="GO:0016887">
    <property type="term" value="F:ATP hydrolysis activity"/>
    <property type="evidence" value="ECO:0007669"/>
    <property type="project" value="TreeGrafter"/>
</dbReference>
<dbReference type="Gene3D" id="3.30.300.160">
    <property type="entry name" value="Type II secretion system, protein E, N-terminal domain"/>
    <property type="match status" value="1"/>
</dbReference>
<comment type="similarity">
    <text evidence="1">Belongs to the GSP E family.</text>
</comment>
<dbReference type="PANTHER" id="PTHR30258:SF13">
    <property type="entry name" value="SECRETION PATHWAY ATPASE-RELATED"/>
    <property type="match status" value="1"/>
</dbReference>
<protein>
    <submittedName>
        <fullName evidence="5">General secretion pathway protein E</fullName>
    </submittedName>
</protein>
<name>A0A1W1ZH61_9BACT</name>
<accession>A0A1W1ZH61</accession>
<evidence type="ECO:0000313" key="5">
    <source>
        <dbReference type="EMBL" id="SMC47704.1"/>
    </source>
</evidence>
<dbReference type="GO" id="GO:0005886">
    <property type="term" value="C:plasma membrane"/>
    <property type="evidence" value="ECO:0007669"/>
    <property type="project" value="TreeGrafter"/>
</dbReference>
<dbReference type="SUPFAM" id="SSF52540">
    <property type="entry name" value="P-loop containing nucleoside triphosphate hydrolases"/>
    <property type="match status" value="1"/>
</dbReference>
<dbReference type="AlphaFoldDB" id="A0A1W1ZH61"/>
<dbReference type="InterPro" id="IPR003593">
    <property type="entry name" value="AAA+_ATPase"/>
</dbReference>
<dbReference type="Gene3D" id="3.30.450.90">
    <property type="match status" value="1"/>
</dbReference>
<dbReference type="Pfam" id="PF00437">
    <property type="entry name" value="T2SSE"/>
    <property type="match status" value="1"/>
</dbReference>
<evidence type="ECO:0000256" key="1">
    <source>
        <dbReference type="ARBA" id="ARBA00006611"/>
    </source>
</evidence>
<dbReference type="InterPro" id="IPR027417">
    <property type="entry name" value="P-loop_NTPase"/>
</dbReference>
<reference evidence="5 6" key="1">
    <citation type="submission" date="2017-04" db="EMBL/GenBank/DDBJ databases">
        <authorList>
            <person name="Afonso C.L."/>
            <person name="Miller P.J."/>
            <person name="Scott M.A."/>
            <person name="Spackman E."/>
            <person name="Goraichik I."/>
            <person name="Dimitrov K.M."/>
            <person name="Suarez D.L."/>
            <person name="Swayne D.E."/>
        </authorList>
    </citation>
    <scope>NUCLEOTIDE SEQUENCE [LARGE SCALE GENOMIC DNA]</scope>
    <source>
        <strain evidence="5 6">DSM 3385</strain>
    </source>
</reference>
<keyword evidence="3" id="KW-0067">ATP-binding</keyword>
<evidence type="ECO:0000256" key="2">
    <source>
        <dbReference type="ARBA" id="ARBA00022741"/>
    </source>
</evidence>
<organism evidence="5 6">
    <name type="scientific">Desulfocicer vacuolatum DSM 3385</name>
    <dbReference type="NCBI Taxonomy" id="1121400"/>
    <lineage>
        <taxon>Bacteria</taxon>
        <taxon>Pseudomonadati</taxon>
        <taxon>Thermodesulfobacteriota</taxon>
        <taxon>Desulfobacteria</taxon>
        <taxon>Desulfobacterales</taxon>
        <taxon>Desulfobacteraceae</taxon>
        <taxon>Desulfocicer</taxon>
    </lineage>
</organism>
<dbReference type="PROSITE" id="PS00662">
    <property type="entry name" value="T2SP_E"/>
    <property type="match status" value="1"/>
</dbReference>
<gene>
    <name evidence="5" type="ORF">SAMN02746065_102292</name>
</gene>
<dbReference type="Proteomes" id="UP000192418">
    <property type="component" value="Unassembled WGS sequence"/>
</dbReference>
<dbReference type="Pfam" id="PF05157">
    <property type="entry name" value="MshEN"/>
    <property type="match status" value="1"/>
</dbReference>
<keyword evidence="6" id="KW-1185">Reference proteome</keyword>
<dbReference type="RefSeq" id="WP_084066944.1">
    <property type="nucleotide sequence ID" value="NZ_FWXY01000002.1"/>
</dbReference>